<sequence length="100" mass="10721">MRPLLLLLLALTSCGGLWMTDREAQARCLKLAPHGAALRGSGSPQRQGKVWRWAGTARLLGHASPVEFHCVVSGAGKAATVLFTTGADVEYTDEEPPTHR</sequence>
<protein>
    <submittedName>
        <fullName evidence="2">Uncharacterized protein</fullName>
    </submittedName>
</protein>
<gene>
    <name evidence="2" type="ORF">ACFOZ9_01605</name>
</gene>
<dbReference type="EMBL" id="JBHSEH010000004">
    <property type="protein sequence ID" value="MFC4424888.1"/>
    <property type="molecule type" value="Genomic_DNA"/>
</dbReference>
<proteinExistence type="predicted"/>
<evidence type="ECO:0000256" key="1">
    <source>
        <dbReference type="SAM" id="SignalP"/>
    </source>
</evidence>
<dbReference type="RefSeq" id="WP_380035575.1">
    <property type="nucleotide sequence ID" value="NZ_JBHSEH010000004.1"/>
</dbReference>
<reference evidence="3" key="1">
    <citation type="journal article" date="2019" name="Int. J. Syst. Evol. Microbiol.">
        <title>The Global Catalogue of Microorganisms (GCM) 10K type strain sequencing project: providing services to taxonomists for standard genome sequencing and annotation.</title>
        <authorList>
            <consortium name="The Broad Institute Genomics Platform"/>
            <consortium name="The Broad Institute Genome Sequencing Center for Infectious Disease"/>
            <person name="Wu L."/>
            <person name="Ma J."/>
        </authorList>
    </citation>
    <scope>NUCLEOTIDE SEQUENCE [LARGE SCALE GENOMIC DNA]</scope>
    <source>
        <strain evidence="3">CCUG 56029</strain>
    </source>
</reference>
<organism evidence="2 3">
    <name type="scientific">Deinococcus navajonensis</name>
    <dbReference type="NCBI Taxonomy" id="309884"/>
    <lineage>
        <taxon>Bacteria</taxon>
        <taxon>Thermotogati</taxon>
        <taxon>Deinococcota</taxon>
        <taxon>Deinococci</taxon>
        <taxon>Deinococcales</taxon>
        <taxon>Deinococcaceae</taxon>
        <taxon>Deinococcus</taxon>
    </lineage>
</organism>
<evidence type="ECO:0000313" key="2">
    <source>
        <dbReference type="EMBL" id="MFC4424888.1"/>
    </source>
</evidence>
<name>A0ABV8XM62_9DEIO</name>
<dbReference type="Proteomes" id="UP001595998">
    <property type="component" value="Unassembled WGS sequence"/>
</dbReference>
<accession>A0ABV8XM62</accession>
<keyword evidence="1" id="KW-0732">Signal</keyword>
<feature type="chain" id="PRO_5045259327" evidence="1">
    <location>
        <begin position="20"/>
        <end position="100"/>
    </location>
</feature>
<feature type="signal peptide" evidence="1">
    <location>
        <begin position="1"/>
        <end position="19"/>
    </location>
</feature>
<evidence type="ECO:0000313" key="3">
    <source>
        <dbReference type="Proteomes" id="UP001595998"/>
    </source>
</evidence>
<keyword evidence="3" id="KW-1185">Reference proteome</keyword>
<comment type="caution">
    <text evidence="2">The sequence shown here is derived from an EMBL/GenBank/DDBJ whole genome shotgun (WGS) entry which is preliminary data.</text>
</comment>